<name>A0A4R4PA16_9ACTN</name>
<dbReference type="PANTHER" id="PTHR36577">
    <property type="entry name" value="DUF521 DOMAIN PROTEIN (AFU_ORTHOLOGUE AFUA_6G00490)"/>
    <property type="match status" value="1"/>
</dbReference>
<comment type="caution">
    <text evidence="3">The sequence shown here is derived from an EMBL/GenBank/DDBJ whole genome shotgun (WGS) entry which is preliminary data.</text>
</comment>
<dbReference type="Pfam" id="PF01989">
    <property type="entry name" value="AcnX_swivel_put"/>
    <property type="match status" value="1"/>
</dbReference>
<proteinExistence type="predicted"/>
<dbReference type="SUPFAM" id="SSF52016">
    <property type="entry name" value="LeuD/IlvD-like"/>
    <property type="match status" value="1"/>
</dbReference>
<keyword evidence="4" id="KW-1185">Reference proteome</keyword>
<dbReference type="Gene3D" id="3.50.30.10">
    <property type="entry name" value="Phosphohistidine domain"/>
    <property type="match status" value="1"/>
</dbReference>
<keyword evidence="1" id="KW-0456">Lyase</keyword>
<dbReference type="InterPro" id="IPR002840">
    <property type="entry name" value="PMDh-S-like_dom"/>
</dbReference>
<evidence type="ECO:0000313" key="3">
    <source>
        <dbReference type="EMBL" id="TDC17102.1"/>
    </source>
</evidence>
<dbReference type="OrthoDB" id="8907874at2"/>
<organism evidence="3 4">
    <name type="scientific">Kribbella albertanoniae</name>
    <dbReference type="NCBI Taxonomy" id="1266829"/>
    <lineage>
        <taxon>Bacteria</taxon>
        <taxon>Bacillati</taxon>
        <taxon>Actinomycetota</taxon>
        <taxon>Actinomycetes</taxon>
        <taxon>Propionibacteriales</taxon>
        <taxon>Kribbellaceae</taxon>
        <taxon>Kribbella</taxon>
    </lineage>
</organism>
<protein>
    <submittedName>
        <fullName evidence="3">DUF126 domain-containing protein</fullName>
    </submittedName>
</protein>
<dbReference type="RefSeq" id="WP_132414553.1">
    <property type="nucleotide sequence ID" value="NZ_SMKA01000286.1"/>
</dbReference>
<feature type="domain" description="Phosphomevalonate dehydratase small subunit-like" evidence="2">
    <location>
        <begin position="22"/>
        <end position="107"/>
    </location>
</feature>
<gene>
    <name evidence="3" type="ORF">E1261_37775</name>
</gene>
<evidence type="ECO:0000259" key="2">
    <source>
        <dbReference type="Pfam" id="PF01989"/>
    </source>
</evidence>
<dbReference type="PANTHER" id="PTHR36577:SF3">
    <property type="entry name" value="DUF521 DOMAIN PROTEIN (AFU_ORTHOLOGUE AFUA_6G00490)"/>
    <property type="match status" value="1"/>
</dbReference>
<sequence length="136" mass="13971">MRGRCLHAGTAVGRVLVLSEPLSLWGGADAATGVITDERHPQCGELLGGRIVVMPGSRGSSSSASVLAEMLRAGVGPAGLVVPRADPILVIGALVAEELYGRGIPIVELADVSELRQNTSVRVTAVGEHAVIEEEA</sequence>
<evidence type="ECO:0000256" key="1">
    <source>
        <dbReference type="ARBA" id="ARBA00023239"/>
    </source>
</evidence>
<dbReference type="Proteomes" id="UP000295075">
    <property type="component" value="Unassembled WGS sequence"/>
</dbReference>
<accession>A0A4R4PA16</accession>
<evidence type="ECO:0000313" key="4">
    <source>
        <dbReference type="Proteomes" id="UP000295075"/>
    </source>
</evidence>
<dbReference type="GO" id="GO:0016829">
    <property type="term" value="F:lyase activity"/>
    <property type="evidence" value="ECO:0007669"/>
    <property type="project" value="UniProtKB-KW"/>
</dbReference>
<dbReference type="AlphaFoldDB" id="A0A4R4PA16"/>
<dbReference type="EMBL" id="SMKA01000286">
    <property type="protein sequence ID" value="TDC17102.1"/>
    <property type="molecule type" value="Genomic_DNA"/>
</dbReference>
<reference evidence="3 4" key="1">
    <citation type="submission" date="2019-03" db="EMBL/GenBank/DDBJ databases">
        <title>Draft genome sequences of novel Actinobacteria.</title>
        <authorList>
            <person name="Sahin N."/>
            <person name="Ay H."/>
            <person name="Saygin H."/>
        </authorList>
    </citation>
    <scope>NUCLEOTIDE SEQUENCE [LARGE SCALE GENOMIC DNA]</scope>
    <source>
        <strain evidence="3 4">JCM 30547</strain>
    </source>
</reference>